<feature type="region of interest" description="Disordered" evidence="1">
    <location>
        <begin position="26"/>
        <end position="84"/>
    </location>
</feature>
<evidence type="ECO:0000256" key="1">
    <source>
        <dbReference type="SAM" id="MobiDB-lite"/>
    </source>
</evidence>
<sequence>MPDDHAELPELDIEVDQSYQLTLSIADPIPPPSETNTNSWKLPSASVKCSDKSDDKIASLAMKKRKNESSTGDNSIIITGYQPE</sequence>
<protein>
    <submittedName>
        <fullName evidence="2">Uncharacterized protein</fullName>
    </submittedName>
</protein>
<dbReference type="AlphaFoldDB" id="A0A8H3LX25"/>
<comment type="caution">
    <text evidence="2">The sequence shown here is derived from an EMBL/GenBank/DDBJ whole genome shotgun (WGS) entry which is preliminary data.</text>
</comment>
<evidence type="ECO:0000313" key="3">
    <source>
        <dbReference type="Proteomes" id="UP000615446"/>
    </source>
</evidence>
<dbReference type="EMBL" id="BLAL01000236">
    <property type="protein sequence ID" value="GES94629.1"/>
    <property type="molecule type" value="Genomic_DNA"/>
</dbReference>
<evidence type="ECO:0000313" key="2">
    <source>
        <dbReference type="EMBL" id="GES94629.1"/>
    </source>
</evidence>
<dbReference type="Proteomes" id="UP000615446">
    <property type="component" value="Unassembled WGS sequence"/>
</dbReference>
<accession>A0A8H3LX25</accession>
<gene>
    <name evidence="2" type="ORF">RCL2_002135400</name>
</gene>
<reference evidence="2" key="1">
    <citation type="submission" date="2019-10" db="EMBL/GenBank/DDBJ databases">
        <title>Conservation and host-specific expression of non-tandemly repeated heterogenous ribosome RNA gene in arbuscular mycorrhizal fungi.</title>
        <authorList>
            <person name="Maeda T."/>
            <person name="Kobayashi Y."/>
            <person name="Nakagawa T."/>
            <person name="Ezawa T."/>
            <person name="Yamaguchi K."/>
            <person name="Bino T."/>
            <person name="Nishimoto Y."/>
            <person name="Shigenobu S."/>
            <person name="Kawaguchi M."/>
        </authorList>
    </citation>
    <scope>NUCLEOTIDE SEQUENCE</scope>
    <source>
        <strain evidence="2">HR1</strain>
    </source>
</reference>
<proteinExistence type="predicted"/>
<organism evidence="2 3">
    <name type="scientific">Rhizophagus clarus</name>
    <dbReference type="NCBI Taxonomy" id="94130"/>
    <lineage>
        <taxon>Eukaryota</taxon>
        <taxon>Fungi</taxon>
        <taxon>Fungi incertae sedis</taxon>
        <taxon>Mucoromycota</taxon>
        <taxon>Glomeromycotina</taxon>
        <taxon>Glomeromycetes</taxon>
        <taxon>Glomerales</taxon>
        <taxon>Glomeraceae</taxon>
        <taxon>Rhizophagus</taxon>
    </lineage>
</organism>
<name>A0A8H3LX25_9GLOM</name>